<keyword evidence="1" id="KW-0805">Transcription regulation</keyword>
<evidence type="ECO:0000313" key="6">
    <source>
        <dbReference type="Proteomes" id="UP000007947"/>
    </source>
</evidence>
<reference evidence="5 6" key="1">
    <citation type="submission" date="2011-05" db="EMBL/GenBank/DDBJ databases">
        <title>Whole genome sequence of Microlunatus phosphovorus NM-1.</title>
        <authorList>
            <person name="Hosoyama A."/>
            <person name="Sasaki K."/>
            <person name="Harada T."/>
            <person name="Igarashi R."/>
            <person name="Kawakoshi A."/>
            <person name="Sasagawa M."/>
            <person name="Fukada J."/>
            <person name="Nakamura S."/>
            <person name="Katano Y."/>
            <person name="Hanada S."/>
            <person name="Kamagata Y."/>
            <person name="Nakamura N."/>
            <person name="Yamazaki S."/>
            <person name="Fujita N."/>
        </authorList>
    </citation>
    <scope>NUCLEOTIDE SEQUENCE [LARGE SCALE GENOMIC DNA]</scope>
    <source>
        <strain evidence="6">ATCC 700054 / DSM 10555 / JCM 9379 / NBRC 101784 / NCIMB 13414 / VKM Ac-1990 / NM-1</strain>
    </source>
</reference>
<dbReference type="STRING" id="1032480.MLP_17680"/>
<evidence type="ECO:0000313" key="5">
    <source>
        <dbReference type="EMBL" id="BAK34782.1"/>
    </source>
</evidence>
<dbReference type="PROSITE" id="PS50043">
    <property type="entry name" value="HTH_LUXR_2"/>
    <property type="match status" value="1"/>
</dbReference>
<gene>
    <name evidence="5" type="ordered locus">MLP_17680</name>
</gene>
<dbReference type="GO" id="GO:0006355">
    <property type="term" value="P:regulation of DNA-templated transcription"/>
    <property type="evidence" value="ECO:0007669"/>
    <property type="project" value="InterPro"/>
</dbReference>
<dbReference type="SUPFAM" id="SSF48452">
    <property type="entry name" value="TPR-like"/>
    <property type="match status" value="1"/>
</dbReference>
<sequence>MSESFEDGSAALARGDWVQARIDFSAALEQDTPNPAPVHRGLADALWWLGETDLAVRHAQDAYAGYRRRSDRVGSVSTAVWLSIVHKSNYHNQVAANGWIARAERLLVGEPPGPLHAWVKIARAYRLADLDTADRLTHDAHVCARATADVDLELVALAQLGRIQVERGEFAAGFTLLEEAVTASLAGEAGLDTVAYTCCDLVSACEVAGDSNRVADWCRLAEDFIARYGCPFLDAECRLAYGSVLLDHGDWDQSAEQLQRLATTTVAPALRATGRSRLARLWIRRGRLEDAAGLLEETDDLFDSRLAVAELSLACGRPAQVTDRLDPAMAPDAGRQADALGLLVEAATAVGDPAALTLAAALRRLAETTNRPRIGAAAAVADGRVALLRDDRAAAVTALTAGERLLVELDLPYVLADCRLALARAWRLADPGRAVEAARDAWIGFHTLDAAPGTDRAAELLRALGVPTPGGPRGHTTLTDREQQVLVLLGRGLSNPEIAARLHISRKTVAHHVSRVLTKLSLRNRAAAAAYTAGREWVN</sequence>
<dbReference type="KEGG" id="mph:MLP_17680"/>
<proteinExistence type="predicted"/>
<dbReference type="eggNOG" id="COG2197">
    <property type="taxonomic scope" value="Bacteria"/>
</dbReference>
<evidence type="ECO:0000259" key="4">
    <source>
        <dbReference type="PROSITE" id="PS50043"/>
    </source>
</evidence>
<dbReference type="Gene3D" id="1.25.40.10">
    <property type="entry name" value="Tetratricopeptide repeat domain"/>
    <property type="match status" value="1"/>
</dbReference>
<dbReference type="RefSeq" id="WP_013862664.1">
    <property type="nucleotide sequence ID" value="NC_015635.1"/>
</dbReference>
<dbReference type="Gene3D" id="1.10.10.10">
    <property type="entry name" value="Winged helix-like DNA-binding domain superfamily/Winged helix DNA-binding domain"/>
    <property type="match status" value="1"/>
</dbReference>
<dbReference type="Proteomes" id="UP000007947">
    <property type="component" value="Chromosome"/>
</dbReference>
<dbReference type="GO" id="GO:0003677">
    <property type="term" value="F:DNA binding"/>
    <property type="evidence" value="ECO:0007669"/>
    <property type="project" value="UniProtKB-KW"/>
</dbReference>
<accession>F5XSA1</accession>
<name>F5XSA1_MICPN</name>
<dbReference type="CDD" id="cd06170">
    <property type="entry name" value="LuxR_C_like"/>
    <property type="match status" value="1"/>
</dbReference>
<dbReference type="InterPro" id="IPR000792">
    <property type="entry name" value="Tscrpt_reg_LuxR_C"/>
</dbReference>
<dbReference type="EMBL" id="AP012204">
    <property type="protein sequence ID" value="BAK34782.1"/>
    <property type="molecule type" value="Genomic_DNA"/>
</dbReference>
<dbReference type="AlphaFoldDB" id="F5XSA1"/>
<evidence type="ECO:0000256" key="3">
    <source>
        <dbReference type="ARBA" id="ARBA00023163"/>
    </source>
</evidence>
<dbReference type="InterPro" id="IPR036388">
    <property type="entry name" value="WH-like_DNA-bd_sf"/>
</dbReference>
<feature type="domain" description="HTH luxR-type" evidence="4">
    <location>
        <begin position="471"/>
        <end position="536"/>
    </location>
</feature>
<dbReference type="Pfam" id="PF00196">
    <property type="entry name" value="GerE"/>
    <property type="match status" value="1"/>
</dbReference>
<dbReference type="PANTHER" id="PTHR44688">
    <property type="entry name" value="DNA-BINDING TRANSCRIPTIONAL ACTIVATOR DEVR_DOSR"/>
    <property type="match status" value="1"/>
</dbReference>
<dbReference type="InterPro" id="IPR011990">
    <property type="entry name" value="TPR-like_helical_dom_sf"/>
</dbReference>
<evidence type="ECO:0000256" key="1">
    <source>
        <dbReference type="ARBA" id="ARBA00023015"/>
    </source>
</evidence>
<keyword evidence="6" id="KW-1185">Reference proteome</keyword>
<protein>
    <submittedName>
        <fullName evidence="5">Putative LuxR family transcriptional regulator</fullName>
    </submittedName>
</protein>
<dbReference type="PROSITE" id="PS00622">
    <property type="entry name" value="HTH_LUXR_1"/>
    <property type="match status" value="1"/>
</dbReference>
<dbReference type="SUPFAM" id="SSF46894">
    <property type="entry name" value="C-terminal effector domain of the bipartite response regulators"/>
    <property type="match status" value="1"/>
</dbReference>
<dbReference type="PANTHER" id="PTHR44688:SF16">
    <property type="entry name" value="DNA-BINDING TRANSCRIPTIONAL ACTIVATOR DEVR_DOSR"/>
    <property type="match status" value="1"/>
</dbReference>
<dbReference type="InterPro" id="IPR016032">
    <property type="entry name" value="Sig_transdc_resp-reg_C-effctor"/>
</dbReference>
<dbReference type="SMART" id="SM00421">
    <property type="entry name" value="HTH_LUXR"/>
    <property type="match status" value="1"/>
</dbReference>
<organism evidence="5 6">
    <name type="scientific">Microlunatus phosphovorus (strain ATCC 700054 / DSM 10555 / JCM 9379 / NBRC 101784 / NCIMB 13414 / VKM Ac-1990 / NM-1)</name>
    <dbReference type="NCBI Taxonomy" id="1032480"/>
    <lineage>
        <taxon>Bacteria</taxon>
        <taxon>Bacillati</taxon>
        <taxon>Actinomycetota</taxon>
        <taxon>Actinomycetes</taxon>
        <taxon>Propionibacteriales</taxon>
        <taxon>Propionibacteriaceae</taxon>
        <taxon>Microlunatus</taxon>
    </lineage>
</organism>
<evidence type="ECO:0000256" key="2">
    <source>
        <dbReference type="ARBA" id="ARBA00023125"/>
    </source>
</evidence>
<dbReference type="PRINTS" id="PR00038">
    <property type="entry name" value="HTHLUXR"/>
</dbReference>
<keyword evidence="2" id="KW-0238">DNA-binding</keyword>
<dbReference type="HOGENOM" id="CLU_034929_0_0_11"/>
<keyword evidence="3" id="KW-0804">Transcription</keyword>